<comment type="caution">
    <text evidence="2">The sequence shown here is derived from an EMBL/GenBank/DDBJ whole genome shotgun (WGS) entry which is preliminary data.</text>
</comment>
<accession>A0ABT7LGG2</accession>
<name>A0ABT7LGG2_9BURK</name>
<keyword evidence="1" id="KW-1133">Transmembrane helix</keyword>
<dbReference type="EMBL" id="JASVDS010000001">
    <property type="protein sequence ID" value="MDL5031285.1"/>
    <property type="molecule type" value="Genomic_DNA"/>
</dbReference>
<dbReference type="InterPro" id="IPR010374">
    <property type="entry name" value="DUF969"/>
</dbReference>
<reference evidence="2 3" key="1">
    <citation type="submission" date="2023-06" db="EMBL/GenBank/DDBJ databases">
        <title>Pelomonas sp. APW6 16S ribosomal RNA gene genome sequencing and assembly.</title>
        <authorList>
            <person name="Woo H."/>
        </authorList>
    </citation>
    <scope>NUCLEOTIDE SEQUENCE [LARGE SCALE GENOMIC DNA]</scope>
    <source>
        <strain evidence="2 3">APW6</strain>
    </source>
</reference>
<evidence type="ECO:0000256" key="1">
    <source>
        <dbReference type="SAM" id="Phobius"/>
    </source>
</evidence>
<sequence length="236" mass="24768">MEPSSFLPLVGIPLVVAGFALRFNALLVVLVAGAVTGLCAGLQPLALLELFGEKFLASRSLAAVVLLLPVVALVEKHGLREHAQAWVGRLRGASTGRLLMLYYLLRQGTAALGLTSLGGPAQTVRPLLAPMAEGLAVHRHGPLPPALRERILAQAAACDNVALFFGEDIFIAFGAVLLIHSFMQQSGIPVAEPLVIGLWAIPTALCAAVVHLARLSRLDAQIAAAMPLESSTWEAA</sequence>
<keyword evidence="3" id="KW-1185">Reference proteome</keyword>
<feature type="transmembrane region" description="Helical" evidence="1">
    <location>
        <begin position="194"/>
        <end position="213"/>
    </location>
</feature>
<gene>
    <name evidence="2" type="ORF">QRD43_05130</name>
</gene>
<dbReference type="Proteomes" id="UP001238603">
    <property type="component" value="Unassembled WGS sequence"/>
</dbReference>
<evidence type="ECO:0000313" key="3">
    <source>
        <dbReference type="Proteomes" id="UP001238603"/>
    </source>
</evidence>
<feature type="transmembrane region" description="Helical" evidence="1">
    <location>
        <begin position="55"/>
        <end position="74"/>
    </location>
</feature>
<organism evidence="2 3">
    <name type="scientific">Roseateles subflavus</name>
    <dbReference type="NCBI Taxonomy" id="3053353"/>
    <lineage>
        <taxon>Bacteria</taxon>
        <taxon>Pseudomonadati</taxon>
        <taxon>Pseudomonadota</taxon>
        <taxon>Betaproteobacteria</taxon>
        <taxon>Burkholderiales</taxon>
        <taxon>Sphaerotilaceae</taxon>
        <taxon>Roseateles</taxon>
    </lineage>
</organism>
<proteinExistence type="predicted"/>
<feature type="transmembrane region" description="Helical" evidence="1">
    <location>
        <begin position="12"/>
        <end position="35"/>
    </location>
</feature>
<keyword evidence="1" id="KW-0812">Transmembrane</keyword>
<protein>
    <submittedName>
        <fullName evidence="2">DUF969 family protein</fullName>
    </submittedName>
</protein>
<feature type="transmembrane region" description="Helical" evidence="1">
    <location>
        <begin position="161"/>
        <end position="182"/>
    </location>
</feature>
<dbReference type="RefSeq" id="WP_285981394.1">
    <property type="nucleotide sequence ID" value="NZ_JASVDS010000001.1"/>
</dbReference>
<evidence type="ECO:0000313" key="2">
    <source>
        <dbReference type="EMBL" id="MDL5031285.1"/>
    </source>
</evidence>
<keyword evidence="1" id="KW-0472">Membrane</keyword>
<dbReference type="Pfam" id="PF06149">
    <property type="entry name" value="DUF969"/>
    <property type="match status" value="1"/>
</dbReference>